<evidence type="ECO:0000313" key="3">
    <source>
        <dbReference type="EMBL" id="MFB9109462.1"/>
    </source>
</evidence>
<feature type="compositionally biased region" description="Basic and acidic residues" evidence="1">
    <location>
        <begin position="102"/>
        <end position="117"/>
    </location>
</feature>
<organism evidence="3 4">
    <name type="scientific">Flavobacterium gyeonganense</name>
    <dbReference type="NCBI Taxonomy" id="1310418"/>
    <lineage>
        <taxon>Bacteria</taxon>
        <taxon>Pseudomonadati</taxon>
        <taxon>Bacteroidota</taxon>
        <taxon>Flavobacteriia</taxon>
        <taxon>Flavobacteriales</taxon>
        <taxon>Flavobacteriaceae</taxon>
        <taxon>Flavobacterium</taxon>
    </lineage>
</organism>
<evidence type="ECO:0000313" key="4">
    <source>
        <dbReference type="Proteomes" id="UP001589562"/>
    </source>
</evidence>
<gene>
    <name evidence="3" type="ORF">ACFFVK_12825</name>
</gene>
<evidence type="ECO:0000256" key="1">
    <source>
        <dbReference type="SAM" id="MobiDB-lite"/>
    </source>
</evidence>
<reference evidence="3 4" key="1">
    <citation type="submission" date="2024-09" db="EMBL/GenBank/DDBJ databases">
        <authorList>
            <person name="Sun Q."/>
            <person name="Mori K."/>
        </authorList>
    </citation>
    <scope>NUCLEOTIDE SEQUENCE [LARGE SCALE GENOMIC DNA]</scope>
    <source>
        <strain evidence="3 4">CECT 8365</strain>
    </source>
</reference>
<feature type="compositionally biased region" description="Low complexity" evidence="1">
    <location>
        <begin position="42"/>
        <end position="53"/>
    </location>
</feature>
<dbReference type="RefSeq" id="WP_278010163.1">
    <property type="nucleotide sequence ID" value="NZ_CP121112.1"/>
</dbReference>
<name>A0ABV5HC32_9FLAO</name>
<evidence type="ECO:0000256" key="2">
    <source>
        <dbReference type="SAM" id="SignalP"/>
    </source>
</evidence>
<proteinExistence type="predicted"/>
<feature type="region of interest" description="Disordered" evidence="1">
    <location>
        <begin position="42"/>
        <end position="117"/>
    </location>
</feature>
<feature type="compositionally biased region" description="Low complexity" evidence="1">
    <location>
        <begin position="69"/>
        <end position="81"/>
    </location>
</feature>
<feature type="chain" id="PRO_5046633358" description="Lipoprotein" evidence="2">
    <location>
        <begin position="23"/>
        <end position="117"/>
    </location>
</feature>
<dbReference type="EMBL" id="JBHMFE010000015">
    <property type="protein sequence ID" value="MFB9109462.1"/>
    <property type="molecule type" value="Genomic_DNA"/>
</dbReference>
<feature type="compositionally biased region" description="Polar residues" evidence="1">
    <location>
        <begin position="54"/>
        <end position="68"/>
    </location>
</feature>
<sequence length="117" mass="12170">MKTLFKSNVILLLIIMGVFSSCKNNQDGYSDEIDTHKTIVDTTGTISDTTNTDKNNGANVTGSNTPKVNNGTNNSNASSAGTGSGPGPEPNDGSVYTSSSGVRKDSVDVKPAKNKEK</sequence>
<comment type="caution">
    <text evidence="3">The sequence shown here is derived from an EMBL/GenBank/DDBJ whole genome shotgun (WGS) entry which is preliminary data.</text>
</comment>
<dbReference type="PROSITE" id="PS51257">
    <property type="entry name" value="PROKAR_LIPOPROTEIN"/>
    <property type="match status" value="1"/>
</dbReference>
<keyword evidence="2" id="KW-0732">Signal</keyword>
<dbReference type="Proteomes" id="UP001589562">
    <property type="component" value="Unassembled WGS sequence"/>
</dbReference>
<accession>A0ABV5HC32</accession>
<protein>
    <recommendedName>
        <fullName evidence="5">Lipoprotein</fullName>
    </recommendedName>
</protein>
<keyword evidence="4" id="KW-1185">Reference proteome</keyword>
<evidence type="ECO:0008006" key="5">
    <source>
        <dbReference type="Google" id="ProtNLM"/>
    </source>
</evidence>
<feature type="signal peptide" evidence="2">
    <location>
        <begin position="1"/>
        <end position="22"/>
    </location>
</feature>